<keyword evidence="1" id="KW-0805">Transcription regulation</keyword>
<reference evidence="5 6" key="1">
    <citation type="submission" date="2024-09" db="EMBL/GenBank/DDBJ databases">
        <authorList>
            <person name="Sun Q."/>
            <person name="Mori K."/>
        </authorList>
    </citation>
    <scope>NUCLEOTIDE SEQUENCE [LARGE SCALE GENOMIC DNA]</scope>
    <source>
        <strain evidence="5 6">CECT 8726</strain>
    </source>
</reference>
<dbReference type="RefSeq" id="WP_213891508.1">
    <property type="nucleotide sequence ID" value="NZ_JAGFNU010000031.1"/>
</dbReference>
<evidence type="ECO:0000256" key="1">
    <source>
        <dbReference type="ARBA" id="ARBA00023015"/>
    </source>
</evidence>
<keyword evidence="2" id="KW-0238">DNA-binding</keyword>
<feature type="domain" description="HTH luxR-type" evidence="4">
    <location>
        <begin position="191"/>
        <end position="256"/>
    </location>
</feature>
<gene>
    <name evidence="5" type="ORF">ACFFUT_08335</name>
</gene>
<evidence type="ECO:0000256" key="3">
    <source>
        <dbReference type="ARBA" id="ARBA00023163"/>
    </source>
</evidence>
<evidence type="ECO:0000313" key="5">
    <source>
        <dbReference type="EMBL" id="MFB9231791.1"/>
    </source>
</evidence>
<protein>
    <submittedName>
        <fullName evidence="5">Helix-turn-helix transcriptional regulator</fullName>
    </submittedName>
</protein>
<dbReference type="InterPro" id="IPR000792">
    <property type="entry name" value="Tscrpt_reg_LuxR_C"/>
</dbReference>
<dbReference type="Proteomes" id="UP001589683">
    <property type="component" value="Unassembled WGS sequence"/>
</dbReference>
<dbReference type="InterPro" id="IPR036388">
    <property type="entry name" value="WH-like_DNA-bd_sf"/>
</dbReference>
<dbReference type="PANTHER" id="PTHR44688">
    <property type="entry name" value="DNA-BINDING TRANSCRIPTIONAL ACTIVATOR DEVR_DOSR"/>
    <property type="match status" value="1"/>
</dbReference>
<dbReference type="EMBL" id="JBHMEA010000029">
    <property type="protein sequence ID" value="MFB9231791.1"/>
    <property type="molecule type" value="Genomic_DNA"/>
</dbReference>
<name>A0ABV5JE96_9RHOB</name>
<evidence type="ECO:0000256" key="2">
    <source>
        <dbReference type="ARBA" id="ARBA00023125"/>
    </source>
</evidence>
<accession>A0ABV5JE96</accession>
<keyword evidence="6" id="KW-1185">Reference proteome</keyword>
<sequence length="258" mass="29727">MNIRRCTNDSLAATISAVGTEDFFTRVTEYLQSIVGFIGIFVTELEGKKQPTHIYDNVRSERRLDVVDTYIERNYLLDPFFNSNLKSPGTKVHRLVEISPDRFQSSTYYERYYKGLKLKDEIGLFVQISEKNTLFYSLGRHTHEKRFSKAETKKFREILPVIEALSRRHFDGFRHGGSSQTVGRDVDEAMLNFGEKWLTPRESEIAGLILKGHSSHSIAAQTGTTIGTTKIHRKNLYRKLNISSQAELFHAFFESVFE</sequence>
<dbReference type="Gene3D" id="1.10.10.10">
    <property type="entry name" value="Winged helix-like DNA-binding domain superfamily/Winged helix DNA-binding domain"/>
    <property type="match status" value="1"/>
</dbReference>
<dbReference type="InterPro" id="IPR016032">
    <property type="entry name" value="Sig_transdc_resp-reg_C-effctor"/>
</dbReference>
<dbReference type="PANTHER" id="PTHR44688:SF16">
    <property type="entry name" value="DNA-BINDING TRANSCRIPTIONAL ACTIVATOR DEVR_DOSR"/>
    <property type="match status" value="1"/>
</dbReference>
<organism evidence="5 6">
    <name type="scientific">Pseudohalocynthiibacter aestuariivivens</name>
    <dbReference type="NCBI Taxonomy" id="1591409"/>
    <lineage>
        <taxon>Bacteria</taxon>
        <taxon>Pseudomonadati</taxon>
        <taxon>Pseudomonadota</taxon>
        <taxon>Alphaproteobacteria</taxon>
        <taxon>Rhodobacterales</taxon>
        <taxon>Paracoccaceae</taxon>
        <taxon>Pseudohalocynthiibacter</taxon>
    </lineage>
</organism>
<evidence type="ECO:0000313" key="6">
    <source>
        <dbReference type="Proteomes" id="UP001589683"/>
    </source>
</evidence>
<keyword evidence="3" id="KW-0804">Transcription</keyword>
<comment type="caution">
    <text evidence="5">The sequence shown here is derived from an EMBL/GenBank/DDBJ whole genome shotgun (WGS) entry which is preliminary data.</text>
</comment>
<evidence type="ECO:0000259" key="4">
    <source>
        <dbReference type="PROSITE" id="PS50043"/>
    </source>
</evidence>
<proteinExistence type="predicted"/>
<dbReference type="SUPFAM" id="SSF46894">
    <property type="entry name" value="C-terminal effector domain of the bipartite response regulators"/>
    <property type="match status" value="1"/>
</dbReference>
<dbReference type="PRINTS" id="PR00038">
    <property type="entry name" value="HTHLUXR"/>
</dbReference>
<dbReference type="SMART" id="SM00421">
    <property type="entry name" value="HTH_LUXR"/>
    <property type="match status" value="1"/>
</dbReference>
<dbReference type="PROSITE" id="PS50043">
    <property type="entry name" value="HTH_LUXR_2"/>
    <property type="match status" value="1"/>
</dbReference>
<dbReference type="Pfam" id="PF00196">
    <property type="entry name" value="GerE"/>
    <property type="match status" value="1"/>
</dbReference>